<feature type="compositionally biased region" description="Low complexity" evidence="1">
    <location>
        <begin position="489"/>
        <end position="507"/>
    </location>
</feature>
<comment type="caution">
    <text evidence="3">The sequence shown here is derived from an EMBL/GenBank/DDBJ whole genome shotgun (WGS) entry which is preliminary data.</text>
</comment>
<feature type="region of interest" description="Disordered" evidence="1">
    <location>
        <begin position="224"/>
        <end position="263"/>
    </location>
</feature>
<dbReference type="FunFam" id="1.10.472.80:FF:000006">
    <property type="entry name" value="TBC1 domain family member 14"/>
    <property type="match status" value="1"/>
</dbReference>
<dbReference type="Proteomes" id="UP001634394">
    <property type="component" value="Unassembled WGS sequence"/>
</dbReference>
<dbReference type="FunFam" id="1.10.10.750:FF:000005">
    <property type="entry name" value="TBC1 domain family member 14"/>
    <property type="match status" value="1"/>
</dbReference>
<sequence length="729" mass="81412">MSENTQFQDMPERTVTHPDSKGQGEILNLNVFSNTDDVELIKSRLRSQSANSTGSASQSSNTHNQLLDTLLSESVTHTKMSDIPDLEPFTLYSDMSDVSDSLGHSTETLIDNLDITLFHNNFEDALIHDMKTESSQSGSRLSDPNGVTSLSSLKSGLVISPISLTQDIPVNMGCDNKRISSVLESLDLQLVYLPKTKQLVAAKTVENGTAMTNGLCDKQQDYNKINDNTQFDGDSSPDISNMSDSSPTGSNTSSPTKMFQNGSLNGKLLSLPGGLEDTLSMNCETDFLLKVKEPDQLTCGSSEFDIHLPRNGTNGSLMRTFTDASSLSSISTSTDFSVSAASLDDAEGTGLCIDTGDAGFMEINLHSRNSFERAKNPSQDSGFEDRSTKPKRKSLTNFLSRKHMEHQLRQEEQLLAASKAWIEEILPNWDSMKHSKKTRELWWHGLPPKVRGKVWQLAIGNDLNITQELYDICVSRAEDRIKAMDETSETFGTSETSSEPPSSKESSVELIKLDVSRTFPHLCIFQKGGPYHDLLHSLLGAYACYRPDVGYVQGMLFIAAVLLLNMEVAEAFICFANLLNKPCQVAFFRIDEEIMKVYFNVYDDFFLENMPALQKHFVKNSLTPDLYLIDWIFSLFSKSLPLDVACRVWDVFCRDGEEFLFRTALGILKLYEKVLMSLDFIHLAQFLTRLPEDIQQDGLFKAIEHIQMTIDKKKFSQILAAKRDGKETT</sequence>
<dbReference type="EMBL" id="JBJQND010000010">
    <property type="protein sequence ID" value="KAL3863850.1"/>
    <property type="molecule type" value="Genomic_DNA"/>
</dbReference>
<dbReference type="InterPro" id="IPR035969">
    <property type="entry name" value="Rab-GAP_TBC_sf"/>
</dbReference>
<reference evidence="3 4" key="1">
    <citation type="submission" date="2024-11" db="EMBL/GenBank/DDBJ databases">
        <title>Chromosome-level genome assembly of the freshwater bivalve Anodonta woodiana.</title>
        <authorList>
            <person name="Chen X."/>
        </authorList>
    </citation>
    <scope>NUCLEOTIDE SEQUENCE [LARGE SCALE GENOMIC DNA]</scope>
    <source>
        <strain evidence="3">MN2024</strain>
        <tissue evidence="3">Gills</tissue>
    </source>
</reference>
<accession>A0ABD3VR57</accession>
<feature type="region of interest" description="Disordered" evidence="1">
    <location>
        <begin position="1"/>
        <end position="24"/>
    </location>
</feature>
<proteinExistence type="predicted"/>
<dbReference type="Gene3D" id="1.10.8.270">
    <property type="entry name" value="putative rabgap domain of human tbc1 domain family member 14 like domains"/>
    <property type="match status" value="1"/>
</dbReference>
<dbReference type="FunFam" id="1.10.8.270:FF:000008">
    <property type="entry name" value="Putative TBC1 domain family member 14"/>
    <property type="match status" value="1"/>
</dbReference>
<feature type="region of interest" description="Disordered" evidence="1">
    <location>
        <begin position="485"/>
        <end position="507"/>
    </location>
</feature>
<evidence type="ECO:0000313" key="3">
    <source>
        <dbReference type="EMBL" id="KAL3863850.1"/>
    </source>
</evidence>
<dbReference type="Pfam" id="PF00566">
    <property type="entry name" value="RabGAP-TBC"/>
    <property type="match status" value="1"/>
</dbReference>
<dbReference type="GO" id="GO:0019899">
    <property type="term" value="F:enzyme binding"/>
    <property type="evidence" value="ECO:0007669"/>
    <property type="project" value="UniProtKB-ARBA"/>
</dbReference>
<dbReference type="Gene3D" id="1.10.472.80">
    <property type="entry name" value="Ypt/Rab-GAP domain of gyp1p, domain 3"/>
    <property type="match status" value="1"/>
</dbReference>
<dbReference type="InterPro" id="IPR050302">
    <property type="entry name" value="Rab_GAP_TBC_domain"/>
</dbReference>
<dbReference type="SMART" id="SM00164">
    <property type="entry name" value="TBC"/>
    <property type="match status" value="1"/>
</dbReference>
<feature type="compositionally biased region" description="Polar residues" evidence="1">
    <location>
        <begin position="224"/>
        <end position="233"/>
    </location>
</feature>
<dbReference type="Gene3D" id="1.10.10.750">
    <property type="entry name" value="Ypt/Rab-GAP domain of gyp1p, domain 1"/>
    <property type="match status" value="1"/>
</dbReference>
<dbReference type="GO" id="GO:0016192">
    <property type="term" value="P:vesicle-mediated transport"/>
    <property type="evidence" value="ECO:0007669"/>
    <property type="project" value="UniProtKB-ARBA"/>
</dbReference>
<dbReference type="SUPFAM" id="SSF47923">
    <property type="entry name" value="Ypt/Rab-GAP domain of gyp1p"/>
    <property type="match status" value="2"/>
</dbReference>
<dbReference type="GO" id="GO:0031410">
    <property type="term" value="C:cytoplasmic vesicle"/>
    <property type="evidence" value="ECO:0007669"/>
    <property type="project" value="UniProtKB-ARBA"/>
</dbReference>
<evidence type="ECO:0000313" key="4">
    <source>
        <dbReference type="Proteomes" id="UP001634394"/>
    </source>
</evidence>
<feature type="compositionally biased region" description="Low complexity" evidence="1">
    <location>
        <begin position="234"/>
        <end position="256"/>
    </location>
</feature>
<keyword evidence="4" id="KW-1185">Reference proteome</keyword>
<feature type="domain" description="Rab-GAP TBC" evidence="2">
    <location>
        <begin position="445"/>
        <end position="656"/>
    </location>
</feature>
<dbReference type="PANTHER" id="PTHR47219">
    <property type="entry name" value="RAB GTPASE-ACTIVATING PROTEIN 1-LIKE"/>
    <property type="match status" value="1"/>
</dbReference>
<evidence type="ECO:0000256" key="1">
    <source>
        <dbReference type="SAM" id="MobiDB-lite"/>
    </source>
</evidence>
<protein>
    <recommendedName>
        <fullName evidence="2">Rab-GAP TBC domain-containing protein</fullName>
    </recommendedName>
</protein>
<name>A0ABD3VR57_SINWO</name>
<dbReference type="InterPro" id="IPR000195">
    <property type="entry name" value="Rab-GAP-TBC_dom"/>
</dbReference>
<dbReference type="PANTHER" id="PTHR47219:SF15">
    <property type="entry name" value="TBC1 DOMAIN FAMILY MEMBER 12 ISOFORM X1"/>
    <property type="match status" value="1"/>
</dbReference>
<dbReference type="GO" id="GO:0005773">
    <property type="term" value="C:vacuole"/>
    <property type="evidence" value="ECO:0007669"/>
    <property type="project" value="UniProtKB-ARBA"/>
</dbReference>
<dbReference type="PROSITE" id="PS50086">
    <property type="entry name" value="TBC_RABGAP"/>
    <property type="match status" value="1"/>
</dbReference>
<gene>
    <name evidence="3" type="ORF">ACJMK2_005578</name>
</gene>
<feature type="compositionally biased region" description="Basic and acidic residues" evidence="1">
    <location>
        <begin position="10"/>
        <end position="22"/>
    </location>
</feature>
<feature type="region of interest" description="Disordered" evidence="1">
    <location>
        <begin position="371"/>
        <end position="391"/>
    </location>
</feature>
<organism evidence="3 4">
    <name type="scientific">Sinanodonta woodiana</name>
    <name type="common">Chinese pond mussel</name>
    <name type="synonym">Anodonta woodiana</name>
    <dbReference type="NCBI Taxonomy" id="1069815"/>
    <lineage>
        <taxon>Eukaryota</taxon>
        <taxon>Metazoa</taxon>
        <taxon>Spiralia</taxon>
        <taxon>Lophotrochozoa</taxon>
        <taxon>Mollusca</taxon>
        <taxon>Bivalvia</taxon>
        <taxon>Autobranchia</taxon>
        <taxon>Heteroconchia</taxon>
        <taxon>Palaeoheterodonta</taxon>
        <taxon>Unionida</taxon>
        <taxon>Unionoidea</taxon>
        <taxon>Unionidae</taxon>
        <taxon>Unioninae</taxon>
        <taxon>Sinanodonta</taxon>
    </lineage>
</organism>
<evidence type="ECO:0000259" key="2">
    <source>
        <dbReference type="PROSITE" id="PS50086"/>
    </source>
</evidence>
<dbReference type="AlphaFoldDB" id="A0ABD3VR57"/>